<keyword evidence="4" id="KW-1185">Reference proteome</keyword>
<dbReference type="PANTHER" id="PTHR43477:SF1">
    <property type="entry name" value="DIHYDROANTICAPSIN 7-DEHYDROGENASE"/>
    <property type="match status" value="1"/>
</dbReference>
<evidence type="ECO:0000256" key="2">
    <source>
        <dbReference type="ARBA" id="ARBA00023002"/>
    </source>
</evidence>
<protein>
    <submittedName>
        <fullName evidence="3">SDR family oxidoreductase</fullName>
    </submittedName>
</protein>
<dbReference type="RefSeq" id="WP_279241395.1">
    <property type="nucleotide sequence ID" value="NZ_CP036501.1"/>
</dbReference>
<dbReference type="Proteomes" id="UP001317963">
    <property type="component" value="Chromosome"/>
</dbReference>
<sequence length="241" mass="25548">MSLVGALNFSGKKVLVCGGSDGIGYGVAIAFLEAGAEVSITGTRPADHYENDFSHFTYHQFDVQNPDAITALASKFSELDVMANCIGAVLWKKEEFERAGFEKIISINLTGAMQLCTEFYPLLQVNAGCIVNVDSVVTLSAAVNNPAYSASKAGLVQLTKALAKKWGPTGVRVNTVAPGMVPTKMTVNQSGEENEARFKQTNPIPRFGRPEDIAGGVLFLASPLAAYVTGQQIVIDGGLTL</sequence>
<evidence type="ECO:0000313" key="3">
    <source>
        <dbReference type="EMBL" id="UZP74930.1"/>
    </source>
</evidence>
<dbReference type="CDD" id="cd05233">
    <property type="entry name" value="SDR_c"/>
    <property type="match status" value="1"/>
</dbReference>
<organism evidence="3 4">
    <name type="scientific">Candidatus Paraluminiphilus aquimaris</name>
    <dbReference type="NCBI Taxonomy" id="2518994"/>
    <lineage>
        <taxon>Bacteria</taxon>
        <taxon>Pseudomonadati</taxon>
        <taxon>Pseudomonadota</taxon>
        <taxon>Gammaproteobacteria</taxon>
        <taxon>Cellvibrionales</taxon>
        <taxon>Halieaceae</taxon>
        <taxon>Candidatus Paraluminiphilus</taxon>
    </lineage>
</organism>
<gene>
    <name evidence="3" type="ORF">E0F26_09365</name>
</gene>
<dbReference type="PANTHER" id="PTHR43477">
    <property type="entry name" value="DIHYDROANTICAPSIN 7-DEHYDROGENASE"/>
    <property type="match status" value="1"/>
</dbReference>
<reference evidence="3 4" key="1">
    <citation type="submission" date="2019-02" db="EMBL/GenBank/DDBJ databases">
        <title>Halieaceae_genomes.</title>
        <authorList>
            <person name="Li S.-H."/>
        </authorList>
    </citation>
    <scope>NUCLEOTIDE SEQUENCE [LARGE SCALE GENOMIC DNA]</scope>
    <source>
        <strain evidence="3 4">JH123</strain>
    </source>
</reference>
<dbReference type="InterPro" id="IPR020904">
    <property type="entry name" value="Sc_DH/Rdtase_CS"/>
</dbReference>
<evidence type="ECO:0000256" key="1">
    <source>
        <dbReference type="ARBA" id="ARBA00006484"/>
    </source>
</evidence>
<dbReference type="Gene3D" id="3.40.50.720">
    <property type="entry name" value="NAD(P)-binding Rossmann-like Domain"/>
    <property type="match status" value="1"/>
</dbReference>
<name>A0ABY6Q8Q3_9GAMM</name>
<keyword evidence="2" id="KW-0560">Oxidoreductase</keyword>
<dbReference type="EMBL" id="CP036501">
    <property type="protein sequence ID" value="UZP74930.1"/>
    <property type="molecule type" value="Genomic_DNA"/>
</dbReference>
<dbReference type="PROSITE" id="PS00061">
    <property type="entry name" value="ADH_SHORT"/>
    <property type="match status" value="1"/>
</dbReference>
<comment type="similarity">
    <text evidence="1">Belongs to the short-chain dehydrogenases/reductases (SDR) family.</text>
</comment>
<dbReference type="InterPro" id="IPR036291">
    <property type="entry name" value="NAD(P)-bd_dom_sf"/>
</dbReference>
<dbReference type="PRINTS" id="PR00080">
    <property type="entry name" value="SDRFAMILY"/>
</dbReference>
<dbReference type="InterPro" id="IPR002347">
    <property type="entry name" value="SDR_fam"/>
</dbReference>
<dbReference type="Pfam" id="PF13561">
    <property type="entry name" value="adh_short_C2"/>
    <property type="match status" value="1"/>
</dbReference>
<dbReference type="PRINTS" id="PR00081">
    <property type="entry name" value="GDHRDH"/>
</dbReference>
<proteinExistence type="inferred from homology"/>
<dbReference type="SUPFAM" id="SSF51735">
    <property type="entry name" value="NAD(P)-binding Rossmann-fold domains"/>
    <property type="match status" value="1"/>
</dbReference>
<accession>A0ABY6Q8Q3</accession>
<evidence type="ECO:0000313" key="4">
    <source>
        <dbReference type="Proteomes" id="UP001317963"/>
    </source>
</evidence>
<dbReference type="InterPro" id="IPR051122">
    <property type="entry name" value="SDR_DHRS6-like"/>
</dbReference>